<accession>A0A843U2Y4</accession>
<dbReference type="Gene3D" id="3.90.1300.10">
    <property type="entry name" value="Amidase signature (AS) domain"/>
    <property type="match status" value="1"/>
</dbReference>
<proteinExistence type="predicted"/>
<comment type="caution">
    <text evidence="2">The sequence shown here is derived from an EMBL/GenBank/DDBJ whole genome shotgun (WGS) entry which is preliminary data.</text>
</comment>
<dbReference type="EMBL" id="NMUH01000296">
    <property type="protein sequence ID" value="MQL76417.1"/>
    <property type="molecule type" value="Genomic_DNA"/>
</dbReference>
<name>A0A843U2Y4_COLES</name>
<dbReference type="SMR" id="A0A843U2Y4"/>
<evidence type="ECO:0000259" key="1">
    <source>
        <dbReference type="Pfam" id="PF01425"/>
    </source>
</evidence>
<protein>
    <recommendedName>
        <fullName evidence="1">Amidase domain-containing protein</fullName>
    </recommendedName>
</protein>
<evidence type="ECO:0000313" key="3">
    <source>
        <dbReference type="Proteomes" id="UP000652761"/>
    </source>
</evidence>
<sequence length="526" mass="55452">MASRPPPSSPFSGLNNTLLISVSTPLLLAALLLLGGAVSCGGFEIDEATVEGIQRAFDRGQLTSTRLVSYYLEMIRELNPLLHAVIEVNPDALWQASRADRERAWLRRRGAMHGIPVLLKDNLGTRDRLNTTAGSLALLGSVVSRDAGVVARLRAAGAIILGKASLSEWLAFRSMSVPNGWSSRGGQGLNPYNLSADPCGSSSGSAIAVAANMVSVSLGTETDGSILCPSASNGVVGIKPTVGLTSRAGVVPISPRQDTVGPICRTVADAVHLLDAIVGFDPRDSAATSYASKFIPRGGYKQFLRTDGLKGKRLGILKEPSSVFQRADPVAANAFKDHFDTLRKMGAVLIDILEIANASIILDPIKSGEAVALLAEFKLSLNAYLSELPSSPVRSLADVIDFNNKHSVEEKTNEFGQTIFLAAQNTSGIGPVEEMAIAQMRSLSENGMEKLMKEHNLDAVVTPDATAASILAIGGYPGITVPAGYGGDGAPFGITFGGLKGSEPKLIEIAYGFEQATRVRKPPHIE</sequence>
<evidence type="ECO:0000313" key="2">
    <source>
        <dbReference type="EMBL" id="MQL76417.1"/>
    </source>
</evidence>
<dbReference type="InterPro" id="IPR036928">
    <property type="entry name" value="AS_sf"/>
</dbReference>
<dbReference type="Pfam" id="PF01425">
    <property type="entry name" value="Amidase"/>
    <property type="match status" value="1"/>
</dbReference>
<feature type="domain" description="Amidase" evidence="1">
    <location>
        <begin position="67"/>
        <end position="467"/>
    </location>
</feature>
<dbReference type="SUPFAM" id="SSF75304">
    <property type="entry name" value="Amidase signature (AS) enzymes"/>
    <property type="match status" value="1"/>
</dbReference>
<keyword evidence="3" id="KW-1185">Reference proteome</keyword>
<dbReference type="PANTHER" id="PTHR42678">
    <property type="entry name" value="AMIDASE"/>
    <property type="match status" value="1"/>
</dbReference>
<dbReference type="AlphaFoldDB" id="A0A843U2Y4"/>
<dbReference type="PANTHER" id="PTHR42678:SF34">
    <property type="entry name" value="OS04G0183300 PROTEIN"/>
    <property type="match status" value="1"/>
</dbReference>
<reference evidence="2" key="1">
    <citation type="submission" date="2017-07" db="EMBL/GenBank/DDBJ databases">
        <title>Taro Niue Genome Assembly and Annotation.</title>
        <authorList>
            <person name="Atibalentja N."/>
            <person name="Keating K."/>
            <person name="Fields C.J."/>
        </authorList>
    </citation>
    <scope>NUCLEOTIDE SEQUENCE</scope>
    <source>
        <strain evidence="2">Niue_2</strain>
        <tissue evidence="2">Leaf</tissue>
    </source>
</reference>
<dbReference type="OrthoDB" id="566138at2759"/>
<organism evidence="2 3">
    <name type="scientific">Colocasia esculenta</name>
    <name type="common">Wild taro</name>
    <name type="synonym">Arum esculentum</name>
    <dbReference type="NCBI Taxonomy" id="4460"/>
    <lineage>
        <taxon>Eukaryota</taxon>
        <taxon>Viridiplantae</taxon>
        <taxon>Streptophyta</taxon>
        <taxon>Embryophyta</taxon>
        <taxon>Tracheophyta</taxon>
        <taxon>Spermatophyta</taxon>
        <taxon>Magnoliopsida</taxon>
        <taxon>Liliopsida</taxon>
        <taxon>Araceae</taxon>
        <taxon>Aroideae</taxon>
        <taxon>Colocasieae</taxon>
        <taxon>Colocasia</taxon>
    </lineage>
</organism>
<dbReference type="Proteomes" id="UP000652761">
    <property type="component" value="Unassembled WGS sequence"/>
</dbReference>
<dbReference type="InterPro" id="IPR023631">
    <property type="entry name" value="Amidase_dom"/>
</dbReference>
<gene>
    <name evidence="2" type="ORF">Taro_008786</name>
</gene>